<dbReference type="EMBL" id="QNRR01000005">
    <property type="protein sequence ID" value="RBP43769.1"/>
    <property type="molecule type" value="Genomic_DNA"/>
</dbReference>
<keyword evidence="7" id="KW-0175">Coiled coil</keyword>
<dbReference type="PRINTS" id="PR00320">
    <property type="entry name" value="GPROTEINBRPT"/>
</dbReference>
<feature type="domain" description="Cytochrome c" evidence="9">
    <location>
        <begin position="34"/>
        <end position="131"/>
    </location>
</feature>
<feature type="chain" id="PRO_5016850892" evidence="8">
    <location>
        <begin position="23"/>
        <end position="943"/>
    </location>
</feature>
<dbReference type="InterPro" id="IPR011429">
    <property type="entry name" value="Cyt_c_Planctomycete-type"/>
</dbReference>
<evidence type="ECO:0000256" key="3">
    <source>
        <dbReference type="ARBA" id="ARBA00022737"/>
    </source>
</evidence>
<feature type="repeat" description="WD" evidence="5">
    <location>
        <begin position="368"/>
        <end position="409"/>
    </location>
</feature>
<dbReference type="Proteomes" id="UP000253426">
    <property type="component" value="Unassembled WGS sequence"/>
</dbReference>
<dbReference type="InterPro" id="IPR020472">
    <property type="entry name" value="WD40_PAC1"/>
</dbReference>
<dbReference type="InterPro" id="IPR009056">
    <property type="entry name" value="Cyt_c-like_dom"/>
</dbReference>
<feature type="repeat" description="WD" evidence="5">
    <location>
        <begin position="415"/>
        <end position="449"/>
    </location>
</feature>
<evidence type="ECO:0000256" key="8">
    <source>
        <dbReference type="SAM" id="SignalP"/>
    </source>
</evidence>
<proteinExistence type="predicted"/>
<keyword evidence="4 6" id="KW-0408">Iron</keyword>
<organism evidence="10 11">
    <name type="scientific">Roseimicrobium gellanilyticum</name>
    <dbReference type="NCBI Taxonomy" id="748857"/>
    <lineage>
        <taxon>Bacteria</taxon>
        <taxon>Pseudomonadati</taxon>
        <taxon>Verrucomicrobiota</taxon>
        <taxon>Verrucomicrobiia</taxon>
        <taxon>Verrucomicrobiales</taxon>
        <taxon>Verrucomicrobiaceae</taxon>
        <taxon>Roseimicrobium</taxon>
    </lineage>
</organism>
<dbReference type="Gene3D" id="2.130.10.10">
    <property type="entry name" value="YVTN repeat-like/Quinoprotein amine dehydrogenase"/>
    <property type="match status" value="4"/>
</dbReference>
<dbReference type="InterPro" id="IPR001680">
    <property type="entry name" value="WD40_rpt"/>
</dbReference>
<reference evidence="10 11" key="1">
    <citation type="submission" date="2018-06" db="EMBL/GenBank/DDBJ databases">
        <title>Genomic Encyclopedia of Type Strains, Phase IV (KMG-IV): sequencing the most valuable type-strain genomes for metagenomic binning, comparative biology and taxonomic classification.</title>
        <authorList>
            <person name="Goeker M."/>
        </authorList>
    </citation>
    <scope>NUCLEOTIDE SEQUENCE [LARGE SCALE GENOMIC DNA]</scope>
    <source>
        <strain evidence="10 11">DSM 25532</strain>
    </source>
</reference>
<comment type="caution">
    <text evidence="10">The sequence shown here is derived from an EMBL/GenBank/DDBJ whole genome shotgun (WGS) entry which is preliminary data.</text>
</comment>
<dbReference type="CDD" id="cd22265">
    <property type="entry name" value="UDM1_RNF168"/>
    <property type="match status" value="1"/>
</dbReference>
<feature type="repeat" description="WD" evidence="5">
    <location>
        <begin position="768"/>
        <end position="809"/>
    </location>
</feature>
<evidence type="ECO:0000259" key="9">
    <source>
        <dbReference type="PROSITE" id="PS51007"/>
    </source>
</evidence>
<dbReference type="GO" id="GO:0046872">
    <property type="term" value="F:metal ion binding"/>
    <property type="evidence" value="ECO:0007669"/>
    <property type="project" value="UniProtKB-KW"/>
</dbReference>
<evidence type="ECO:0000256" key="6">
    <source>
        <dbReference type="PROSITE-ProRule" id="PRU00433"/>
    </source>
</evidence>
<evidence type="ECO:0000256" key="5">
    <source>
        <dbReference type="PROSITE-ProRule" id="PRU00221"/>
    </source>
</evidence>
<dbReference type="SUPFAM" id="SSF50998">
    <property type="entry name" value="Quinoprotein alcohol dehydrogenase-like"/>
    <property type="match status" value="1"/>
</dbReference>
<dbReference type="InterPro" id="IPR011047">
    <property type="entry name" value="Quinoprotein_ADH-like_sf"/>
</dbReference>
<evidence type="ECO:0000256" key="2">
    <source>
        <dbReference type="ARBA" id="ARBA00022723"/>
    </source>
</evidence>
<dbReference type="SMART" id="SM00320">
    <property type="entry name" value="WD40"/>
    <property type="match status" value="11"/>
</dbReference>
<keyword evidence="11" id="KW-1185">Reference proteome</keyword>
<evidence type="ECO:0000313" key="10">
    <source>
        <dbReference type="EMBL" id="RBP43769.1"/>
    </source>
</evidence>
<feature type="signal peptide" evidence="8">
    <location>
        <begin position="1"/>
        <end position="22"/>
    </location>
</feature>
<dbReference type="PANTHER" id="PTHR19879">
    <property type="entry name" value="TRANSCRIPTION INITIATION FACTOR TFIID"/>
    <property type="match status" value="1"/>
</dbReference>
<dbReference type="SUPFAM" id="SSF82171">
    <property type="entry name" value="DPP6 N-terminal domain-like"/>
    <property type="match status" value="1"/>
</dbReference>
<keyword evidence="6" id="KW-0349">Heme</keyword>
<keyword evidence="3" id="KW-0677">Repeat</keyword>
<dbReference type="PROSITE" id="PS50294">
    <property type="entry name" value="WD_REPEATS_REGION"/>
    <property type="match status" value="2"/>
</dbReference>
<dbReference type="GO" id="GO:0020037">
    <property type="term" value="F:heme binding"/>
    <property type="evidence" value="ECO:0007669"/>
    <property type="project" value="InterPro"/>
</dbReference>
<evidence type="ECO:0000256" key="4">
    <source>
        <dbReference type="ARBA" id="ARBA00023004"/>
    </source>
</evidence>
<feature type="coiled-coil region" evidence="7">
    <location>
        <begin position="469"/>
        <end position="508"/>
    </location>
</feature>
<dbReference type="CDD" id="cd00200">
    <property type="entry name" value="WD40"/>
    <property type="match status" value="1"/>
</dbReference>
<keyword evidence="2 6" id="KW-0479">Metal-binding</keyword>
<gene>
    <name evidence="10" type="ORF">DES53_105168</name>
</gene>
<feature type="repeat" description="WD" evidence="5">
    <location>
        <begin position="810"/>
        <end position="851"/>
    </location>
</feature>
<keyword evidence="1 5" id="KW-0853">WD repeat</keyword>
<dbReference type="PROSITE" id="PS50082">
    <property type="entry name" value="WD_REPEATS_2"/>
    <property type="match status" value="6"/>
</dbReference>
<evidence type="ECO:0000256" key="7">
    <source>
        <dbReference type="SAM" id="Coils"/>
    </source>
</evidence>
<keyword evidence="8" id="KW-0732">Signal</keyword>
<dbReference type="GO" id="GO:0009055">
    <property type="term" value="F:electron transfer activity"/>
    <property type="evidence" value="ECO:0007669"/>
    <property type="project" value="InterPro"/>
</dbReference>
<dbReference type="InterPro" id="IPR019775">
    <property type="entry name" value="WD40_repeat_CS"/>
</dbReference>
<evidence type="ECO:0000256" key="1">
    <source>
        <dbReference type="ARBA" id="ARBA00022574"/>
    </source>
</evidence>
<dbReference type="PANTHER" id="PTHR19879:SF9">
    <property type="entry name" value="TRANSCRIPTION INITIATION FACTOR TFIID SUBUNIT 5"/>
    <property type="match status" value="1"/>
</dbReference>
<dbReference type="PROSITE" id="PS51007">
    <property type="entry name" value="CYTC"/>
    <property type="match status" value="1"/>
</dbReference>
<feature type="repeat" description="WD" evidence="5">
    <location>
        <begin position="906"/>
        <end position="934"/>
    </location>
</feature>
<sequence>MKVRFPSQLKRPRHLAALVVHAAVLQATATLQATTPDFYQDVFPFLKANCISCHNKTTTKAGLNMETPELMKKGGDSGPSIVPGKSAESLIVLASQHKEDMEMPPKNNKSGAVDLTPAELEILKAWIDQGAKDSVQQERHVVLTSPSASVDPIYTVAMTRDGRYAACGRSNQIFLYDLAQRKFISKLSDGKAKDASAHRALVQTLDFSPDGTRLASGSFREVNIWKREASAAAVPRHPDAALNITICEATPNGEHLVAVNKSGDVLLLKAADGSVVKKAGNLGSTEVKQIEASREGTLLAIHSGNDMLQVWSLQDGTAKALPVTIAGLQKLAWSQDGKSIITAGADGIMRAWALPADSNSPLVKGKDLKGAAGTITSIIAGPATDQLFVASNDGKVRLWSITEAKVLRELPIPAVQSLDLSSDGKQLACGTSDGAVRIWDLATNKQAAELRGSLPTSRRITELDLAIARQALEQEYQRSQVTKLEAQNKALDELLKKANETIDSVKKSLPEKQKALPPAQEAAAAAKKALDEASAKLTSGTTDGKADAALEKERVAAQEKYDTAVKAETSAQAALSAAEQNIKDAQAEEKRISDTKVRNTQELTAANAAIDVAKKAQDQATADLTAAKASLTKPGAGTVTVRFSRDAQLLATTSSDGTCSVWAISSSALVSQSISQGFAPTNITAQADGTFIASASNGASMKLNQPDSWKLERVLDKGKDGAFFADRVNAVRFSPDGKMLATGSGEPSRSGDINIFDVASGNVLHTWKEHHDDTVLCLDFSPDGKLLASGAADKIARVTEISSRKRVNLFEGHTHHVMGIAFRADGRVLASAGADGIVTTWDMAMGERIKKIQGWTKEVTSLQFIGATSKIVTSSGDNLVRIVNDSGSEVRAMSRLPDFMQSAASTPDGTLIVAGGEDSVLRIWDGASGKELAVFGGNPASTP</sequence>
<dbReference type="Pfam" id="PF00400">
    <property type="entry name" value="WD40"/>
    <property type="match status" value="8"/>
</dbReference>
<feature type="coiled-coil region" evidence="7">
    <location>
        <begin position="568"/>
        <end position="595"/>
    </location>
</feature>
<dbReference type="RefSeq" id="WP_113959244.1">
    <property type="nucleotide sequence ID" value="NZ_QNRR01000005.1"/>
</dbReference>
<protein>
    <submittedName>
        <fullName evidence="10">WD40 repeat protein</fullName>
    </submittedName>
</protein>
<dbReference type="AlphaFoldDB" id="A0A366HLF1"/>
<dbReference type="InterPro" id="IPR015943">
    <property type="entry name" value="WD40/YVTN_repeat-like_dom_sf"/>
</dbReference>
<dbReference type="OrthoDB" id="179089at2"/>
<feature type="repeat" description="WD" evidence="5">
    <location>
        <begin position="640"/>
        <end position="672"/>
    </location>
</feature>
<evidence type="ECO:0000313" key="11">
    <source>
        <dbReference type="Proteomes" id="UP000253426"/>
    </source>
</evidence>
<dbReference type="Pfam" id="PF07635">
    <property type="entry name" value="PSCyt1"/>
    <property type="match status" value="1"/>
</dbReference>
<accession>A0A366HLF1</accession>
<dbReference type="PROSITE" id="PS00678">
    <property type="entry name" value="WD_REPEATS_1"/>
    <property type="match status" value="1"/>
</dbReference>
<name>A0A366HLF1_9BACT</name>